<dbReference type="InterPro" id="IPR003593">
    <property type="entry name" value="AAA+_ATPase"/>
</dbReference>
<dbReference type="InterPro" id="IPR018449">
    <property type="entry name" value="NIL_domain"/>
</dbReference>
<keyword evidence="5" id="KW-1278">Translocase</keyword>
<evidence type="ECO:0000256" key="2">
    <source>
        <dbReference type="ARBA" id="ARBA00022475"/>
    </source>
</evidence>
<keyword evidence="4 9" id="KW-0067">ATP-binding</keyword>
<dbReference type="Proteomes" id="UP001225356">
    <property type="component" value="Unassembled WGS sequence"/>
</dbReference>
<keyword evidence="3" id="KW-0547">Nucleotide-binding</keyword>
<dbReference type="Pfam" id="PF09383">
    <property type="entry name" value="NIL"/>
    <property type="match status" value="1"/>
</dbReference>
<reference evidence="9 10" key="1">
    <citation type="submission" date="2023-07" db="EMBL/GenBank/DDBJ databases">
        <title>Sequencing the genomes of 1000 actinobacteria strains.</title>
        <authorList>
            <person name="Klenk H.-P."/>
        </authorList>
    </citation>
    <scope>NUCLEOTIDE SEQUENCE [LARGE SCALE GENOMIC DNA]</scope>
    <source>
        <strain evidence="9 10">DSM 46740</strain>
    </source>
</reference>
<dbReference type="InterPro" id="IPR050086">
    <property type="entry name" value="MetN_ABC_transporter-like"/>
</dbReference>
<proteinExistence type="predicted"/>
<dbReference type="PROSITE" id="PS50893">
    <property type="entry name" value="ABC_TRANSPORTER_2"/>
    <property type="match status" value="1"/>
</dbReference>
<dbReference type="PANTHER" id="PTHR43166:SF30">
    <property type="entry name" value="METHIONINE IMPORT ATP-BINDING PROTEIN METN"/>
    <property type="match status" value="1"/>
</dbReference>
<dbReference type="InterPro" id="IPR003439">
    <property type="entry name" value="ABC_transporter-like_ATP-bd"/>
</dbReference>
<dbReference type="SUPFAM" id="SSF55021">
    <property type="entry name" value="ACT-like"/>
    <property type="match status" value="1"/>
</dbReference>
<dbReference type="InterPro" id="IPR045865">
    <property type="entry name" value="ACT-like_dom_sf"/>
</dbReference>
<dbReference type="RefSeq" id="WP_307555570.1">
    <property type="nucleotide sequence ID" value="NZ_JAUSQU010000001.1"/>
</dbReference>
<dbReference type="SUPFAM" id="SSF52540">
    <property type="entry name" value="P-loop containing nucleoside triphosphate hydrolases"/>
    <property type="match status" value="1"/>
</dbReference>
<protein>
    <submittedName>
        <fullName evidence="9">D-methionine transport system ATP-binding protein</fullName>
    </submittedName>
</protein>
<evidence type="ECO:0000313" key="9">
    <source>
        <dbReference type="EMBL" id="MDP9841886.1"/>
    </source>
</evidence>
<gene>
    <name evidence="9" type="ORF">J2853_001097</name>
</gene>
<name>A0ABT9Q576_9ACTN</name>
<dbReference type="GO" id="GO:0005524">
    <property type="term" value="F:ATP binding"/>
    <property type="evidence" value="ECO:0007669"/>
    <property type="project" value="UniProtKB-KW"/>
</dbReference>
<keyword evidence="10" id="KW-1185">Reference proteome</keyword>
<dbReference type="InterPro" id="IPR041701">
    <property type="entry name" value="MetN_ABC"/>
</dbReference>
<dbReference type="InterPro" id="IPR017871">
    <property type="entry name" value="ABC_transporter-like_CS"/>
</dbReference>
<evidence type="ECO:0000256" key="7">
    <source>
        <dbReference type="ARBA" id="ARBA00023136"/>
    </source>
</evidence>
<dbReference type="SMART" id="SM00930">
    <property type="entry name" value="NIL"/>
    <property type="match status" value="1"/>
</dbReference>
<evidence type="ECO:0000313" key="10">
    <source>
        <dbReference type="Proteomes" id="UP001225356"/>
    </source>
</evidence>
<dbReference type="CDD" id="cd03258">
    <property type="entry name" value="ABC_MetN_methionine_transporter"/>
    <property type="match status" value="1"/>
</dbReference>
<keyword evidence="1" id="KW-0813">Transport</keyword>
<dbReference type="InterPro" id="IPR027417">
    <property type="entry name" value="P-loop_NTPase"/>
</dbReference>
<evidence type="ECO:0000259" key="8">
    <source>
        <dbReference type="PROSITE" id="PS50893"/>
    </source>
</evidence>
<evidence type="ECO:0000256" key="6">
    <source>
        <dbReference type="ARBA" id="ARBA00022970"/>
    </source>
</evidence>
<evidence type="ECO:0000256" key="1">
    <source>
        <dbReference type="ARBA" id="ARBA00022448"/>
    </source>
</evidence>
<accession>A0ABT9Q576</accession>
<dbReference type="PANTHER" id="PTHR43166">
    <property type="entry name" value="AMINO ACID IMPORT ATP-BINDING PROTEIN"/>
    <property type="match status" value="1"/>
</dbReference>
<evidence type="ECO:0000256" key="5">
    <source>
        <dbReference type="ARBA" id="ARBA00022967"/>
    </source>
</evidence>
<dbReference type="PROSITE" id="PS00211">
    <property type="entry name" value="ABC_TRANSPORTER_1"/>
    <property type="match status" value="1"/>
</dbReference>
<evidence type="ECO:0000256" key="3">
    <source>
        <dbReference type="ARBA" id="ARBA00022741"/>
    </source>
</evidence>
<dbReference type="Gene3D" id="3.40.50.300">
    <property type="entry name" value="P-loop containing nucleotide triphosphate hydrolases"/>
    <property type="match status" value="1"/>
</dbReference>
<evidence type="ECO:0000256" key="4">
    <source>
        <dbReference type="ARBA" id="ARBA00022840"/>
    </source>
</evidence>
<sequence>MIDVSGLRKVYRDRGREVVAIDGVDLHVREGEIFGVLGQSGAGKSTLLRCVNLLERPTAGTVSVAGQELTRLGEGELRRARQRIGMIHQHFALLSSRTVAGNVAFPLEVMGVGKAERAKHVAELLELVGLADKAKTHPAQLSGGQKQRVGIARALAGNPSVLLSDEATSALDPGTTQSILALLKRLNRELGLTILLITHEMNVIKSICDSAAIMRDGRVEESGPIPELIAKPGSRLTAELFPLPASEPGAVTITFTGQADEPVVSQVVRTFDVDVSILGGVLEEVAGVSAGRLRLRLTGDGRAAALTYLSERGLLVEETPETARAGAPVASQVKEIA</sequence>
<dbReference type="Pfam" id="PF00005">
    <property type="entry name" value="ABC_tran"/>
    <property type="match status" value="1"/>
</dbReference>
<organism evidence="9 10">
    <name type="scientific">Streptosporangium lutulentum</name>
    <dbReference type="NCBI Taxonomy" id="1461250"/>
    <lineage>
        <taxon>Bacteria</taxon>
        <taxon>Bacillati</taxon>
        <taxon>Actinomycetota</taxon>
        <taxon>Actinomycetes</taxon>
        <taxon>Streptosporangiales</taxon>
        <taxon>Streptosporangiaceae</taxon>
        <taxon>Streptosporangium</taxon>
    </lineage>
</organism>
<dbReference type="Gene3D" id="3.30.70.260">
    <property type="match status" value="1"/>
</dbReference>
<keyword evidence="7" id="KW-0472">Membrane</keyword>
<comment type="caution">
    <text evidence="9">The sequence shown here is derived from an EMBL/GenBank/DDBJ whole genome shotgun (WGS) entry which is preliminary data.</text>
</comment>
<dbReference type="EMBL" id="JAUSQU010000001">
    <property type="protein sequence ID" value="MDP9841886.1"/>
    <property type="molecule type" value="Genomic_DNA"/>
</dbReference>
<keyword evidence="2" id="KW-1003">Cell membrane</keyword>
<dbReference type="SMART" id="SM00382">
    <property type="entry name" value="AAA"/>
    <property type="match status" value="1"/>
</dbReference>
<feature type="domain" description="ABC transporter" evidence="8">
    <location>
        <begin position="2"/>
        <end position="241"/>
    </location>
</feature>
<keyword evidence="6" id="KW-0029">Amino-acid transport</keyword>